<dbReference type="EMBL" id="JACEQY010000022">
    <property type="protein sequence ID" value="MBA4863704.1"/>
    <property type="molecule type" value="Genomic_DNA"/>
</dbReference>
<accession>A0A7W2D2R4</accession>
<protein>
    <submittedName>
        <fullName evidence="3">SRPBCC family protein</fullName>
    </submittedName>
</protein>
<dbReference type="InterPro" id="IPR005031">
    <property type="entry name" value="COQ10_START"/>
</dbReference>
<keyword evidence="4" id="KW-1185">Reference proteome</keyword>
<evidence type="ECO:0000313" key="3">
    <source>
        <dbReference type="EMBL" id="MBA4863704.1"/>
    </source>
</evidence>
<evidence type="ECO:0000313" key="4">
    <source>
        <dbReference type="Proteomes" id="UP000586976"/>
    </source>
</evidence>
<dbReference type="AlphaFoldDB" id="A0A7W2D2R4"/>
<reference evidence="3 4" key="1">
    <citation type="submission" date="2020-07" db="EMBL/GenBank/DDBJ databases">
        <title>Streptomyces isolated from Indian soil.</title>
        <authorList>
            <person name="Mandal S."/>
            <person name="Maiti P.K."/>
        </authorList>
    </citation>
    <scope>NUCLEOTIDE SEQUENCE [LARGE SCALE GENOMIC DNA]</scope>
    <source>
        <strain evidence="3 4">PSKA54</strain>
    </source>
</reference>
<comment type="caution">
    <text evidence="3">The sequence shown here is derived from an EMBL/GenBank/DDBJ whole genome shotgun (WGS) entry which is preliminary data.</text>
</comment>
<dbReference type="InterPro" id="IPR047137">
    <property type="entry name" value="ORF3"/>
</dbReference>
<dbReference type="Pfam" id="PF03364">
    <property type="entry name" value="Polyketide_cyc"/>
    <property type="match status" value="1"/>
</dbReference>
<dbReference type="CDD" id="cd07817">
    <property type="entry name" value="SRPBCC_8"/>
    <property type="match status" value="1"/>
</dbReference>
<gene>
    <name evidence="3" type="ORF">H1V43_20415</name>
</gene>
<feature type="compositionally biased region" description="Acidic residues" evidence="1">
    <location>
        <begin position="327"/>
        <end position="349"/>
    </location>
</feature>
<dbReference type="RefSeq" id="WP_181865414.1">
    <property type="nucleotide sequence ID" value="NZ_JACEQY010000022.1"/>
</dbReference>
<evidence type="ECO:0000259" key="2">
    <source>
        <dbReference type="Pfam" id="PF03364"/>
    </source>
</evidence>
<feature type="compositionally biased region" description="Acidic residues" evidence="1">
    <location>
        <begin position="258"/>
        <end position="319"/>
    </location>
</feature>
<dbReference type="Gene3D" id="3.30.530.20">
    <property type="match status" value="1"/>
</dbReference>
<dbReference type="PANTHER" id="PTHR33824">
    <property type="entry name" value="POLYKETIDE CYCLASE/DEHYDRASE AND LIPID TRANSPORT SUPERFAMILY PROTEIN"/>
    <property type="match status" value="1"/>
</dbReference>
<dbReference type="SUPFAM" id="SSF55961">
    <property type="entry name" value="Bet v1-like"/>
    <property type="match status" value="1"/>
</dbReference>
<evidence type="ECO:0000256" key="1">
    <source>
        <dbReference type="SAM" id="MobiDB-lite"/>
    </source>
</evidence>
<organism evidence="3 4">
    <name type="scientific">Streptomyces himalayensis subsp. aureolus</name>
    <dbReference type="NCBI Taxonomy" id="2758039"/>
    <lineage>
        <taxon>Bacteria</taxon>
        <taxon>Bacillati</taxon>
        <taxon>Actinomycetota</taxon>
        <taxon>Actinomycetes</taxon>
        <taxon>Kitasatosporales</taxon>
        <taxon>Streptomycetaceae</taxon>
        <taxon>Streptomyces</taxon>
        <taxon>Streptomyces himalayensis</taxon>
    </lineage>
</organism>
<dbReference type="Proteomes" id="UP000586976">
    <property type="component" value="Unassembled WGS sequence"/>
</dbReference>
<proteinExistence type="predicted"/>
<dbReference type="InterPro" id="IPR023393">
    <property type="entry name" value="START-like_dom_sf"/>
</dbReference>
<feature type="region of interest" description="Disordered" evidence="1">
    <location>
        <begin position="252"/>
        <end position="349"/>
    </location>
</feature>
<dbReference type="PANTHER" id="PTHR33824:SF7">
    <property type="entry name" value="POLYKETIDE CYCLASE_DEHYDRASE AND LIPID TRANSPORT SUPERFAMILY PROTEIN"/>
    <property type="match status" value="1"/>
</dbReference>
<name>A0A7W2D2R4_9ACTN</name>
<feature type="domain" description="Coenzyme Q-binding protein COQ10 START" evidence="2">
    <location>
        <begin position="103"/>
        <end position="222"/>
    </location>
</feature>
<sequence>MAEQLDERRTVGGVGTLAKELPTERLIQETQNLLAALGARAMSKVTEAAGGRVSLGKAVLKPILKAGLHQATEKVKHAMPGGTSDGGEKSKLKAVNIFEEVDVGVPVSVAYNQWTQFEEFPSFMKKVESVEQTSDTELDWKAKIFLSTREWHSEILEQVPDKRIVWRSDAVKGYVDGAVTFHELAPDLTKVLLVLQYHPKGLFELSGNLWRAQGRRARLELKHYRRHLMTEALLHPEKVEGWRGEVHGGKVVRRGEEEREEQPEEEAELEEKGPEEEELEEEEPEEEAEEEEAEEEEAEEEEPEDEYEEEPEDEDEEVYERERRTEPEDEYEDEFEDEDEEDYVEKERR</sequence>